<dbReference type="Gene3D" id="3.30.710.10">
    <property type="entry name" value="Potassium Channel Kv1.1, Chain A"/>
    <property type="match status" value="1"/>
</dbReference>
<dbReference type="PANTHER" id="PTHR47843">
    <property type="entry name" value="BTB DOMAIN-CONTAINING PROTEIN-RELATED"/>
    <property type="match status" value="1"/>
</dbReference>
<dbReference type="PANTHER" id="PTHR47843:SF7">
    <property type="entry name" value="BTB DOMAIN-CONTAINING PROTEIN"/>
    <property type="match status" value="1"/>
</dbReference>
<dbReference type="CDD" id="cd18186">
    <property type="entry name" value="BTB_POZ_ZBTB_KLHL-like"/>
    <property type="match status" value="1"/>
</dbReference>
<dbReference type="Pfam" id="PF00651">
    <property type="entry name" value="BTB"/>
    <property type="match status" value="1"/>
</dbReference>
<dbReference type="InterPro" id="IPR011333">
    <property type="entry name" value="SKP1/BTB/POZ_sf"/>
</dbReference>
<keyword evidence="3" id="KW-1185">Reference proteome</keyword>
<dbReference type="OrthoDB" id="6359816at2759"/>
<sequence>MSSPYGRRGTFKDFARRGGGGSGYAHGSFASTFGSCRNAMFDLSSAIIQKPVTTDKVNRAERPVKIKKTPVITFLSKKEMVDLIVGPEKAVFRVNKSLLCNQIPYFDKMFNGGFKEATDGLASFPEDFPEAFDILIQWIYSGRLRWFDIGTAAAGASWDFLKFYCLAEKICLTQLADLALDIYREICRGRDHVSRAQLTSKKSTTLPVTSLVSVDSSFNS</sequence>
<protein>
    <recommendedName>
        <fullName evidence="1">BTB domain-containing protein</fullName>
    </recommendedName>
</protein>
<proteinExistence type="predicted"/>
<evidence type="ECO:0000313" key="3">
    <source>
        <dbReference type="Proteomes" id="UP000297527"/>
    </source>
</evidence>
<dbReference type="PROSITE" id="PS50097">
    <property type="entry name" value="BTB"/>
    <property type="match status" value="1"/>
</dbReference>
<evidence type="ECO:0000313" key="2">
    <source>
        <dbReference type="EMBL" id="TGO48339.1"/>
    </source>
</evidence>
<reference evidence="2 3" key="1">
    <citation type="submission" date="2017-12" db="EMBL/GenBank/DDBJ databases">
        <title>Comparative genomics of Botrytis spp.</title>
        <authorList>
            <person name="Valero-Jimenez C.A."/>
            <person name="Tapia P."/>
            <person name="Veloso J."/>
            <person name="Silva-Moreno E."/>
            <person name="Staats M."/>
            <person name="Valdes J.H."/>
            <person name="Van Kan J.A.L."/>
        </authorList>
    </citation>
    <scope>NUCLEOTIDE SEQUENCE [LARGE SCALE GENOMIC DNA]</scope>
    <source>
        <strain evidence="2 3">MUCL11595</strain>
    </source>
</reference>
<dbReference type="EMBL" id="PQXN01000242">
    <property type="protein sequence ID" value="TGO48339.1"/>
    <property type="molecule type" value="Genomic_DNA"/>
</dbReference>
<dbReference type="SUPFAM" id="SSF54695">
    <property type="entry name" value="POZ domain"/>
    <property type="match status" value="1"/>
</dbReference>
<comment type="caution">
    <text evidence="2">The sequence shown here is derived from an EMBL/GenBank/DDBJ whole genome shotgun (WGS) entry which is preliminary data.</text>
</comment>
<evidence type="ECO:0000259" key="1">
    <source>
        <dbReference type="PROSITE" id="PS50097"/>
    </source>
</evidence>
<dbReference type="InterPro" id="IPR000210">
    <property type="entry name" value="BTB/POZ_dom"/>
</dbReference>
<accession>A0A4Z1HH60</accession>
<dbReference type="Proteomes" id="UP000297527">
    <property type="component" value="Unassembled WGS sequence"/>
</dbReference>
<organism evidence="2 3">
    <name type="scientific">Botryotinia convoluta</name>
    <dbReference type="NCBI Taxonomy" id="54673"/>
    <lineage>
        <taxon>Eukaryota</taxon>
        <taxon>Fungi</taxon>
        <taxon>Dikarya</taxon>
        <taxon>Ascomycota</taxon>
        <taxon>Pezizomycotina</taxon>
        <taxon>Leotiomycetes</taxon>
        <taxon>Helotiales</taxon>
        <taxon>Sclerotiniaceae</taxon>
        <taxon>Botryotinia</taxon>
    </lineage>
</organism>
<name>A0A4Z1HH60_9HELO</name>
<feature type="domain" description="BTB" evidence="1">
    <location>
        <begin position="81"/>
        <end position="148"/>
    </location>
</feature>
<gene>
    <name evidence="2" type="ORF">BCON_0243g00110</name>
</gene>
<dbReference type="AlphaFoldDB" id="A0A4Z1HH60"/>